<gene>
    <name evidence="3" type="ORF">P5X59_08430</name>
</gene>
<name>A0ABT6J0R6_9STAP</name>
<sequence length="194" mass="22373">MTRILKITLPVILLIAILISIAIGIAKPIDQAIYNMLHLYLNIDVIKQYLYFISTIFDPKICLILTLCVLTGLFFYHKFKFLWYGFWCFSVFLIGTFMKYVIQRARPSTHFDGYSFLSMHVLSVCILVSLILLIKRNKTLYCIAIILVASIIVSRIYVGAHYFTDTMGSLLVISVMIQSLNYNNYASEKLDKIE</sequence>
<organism evidence="3 4">
    <name type="scientific">Staphylococcus cohnii</name>
    <dbReference type="NCBI Taxonomy" id="29382"/>
    <lineage>
        <taxon>Bacteria</taxon>
        <taxon>Bacillati</taxon>
        <taxon>Bacillota</taxon>
        <taxon>Bacilli</taxon>
        <taxon>Bacillales</taxon>
        <taxon>Staphylococcaceae</taxon>
        <taxon>Staphylococcus</taxon>
        <taxon>Staphylococcus cohnii species complex</taxon>
    </lineage>
</organism>
<dbReference type="Proteomes" id="UP001159200">
    <property type="component" value="Unassembled WGS sequence"/>
</dbReference>
<dbReference type="Pfam" id="PF01569">
    <property type="entry name" value="PAP2"/>
    <property type="match status" value="1"/>
</dbReference>
<keyword evidence="1" id="KW-0472">Membrane</keyword>
<comment type="caution">
    <text evidence="3">The sequence shown here is derived from an EMBL/GenBank/DDBJ whole genome shotgun (WGS) entry which is preliminary data.</text>
</comment>
<keyword evidence="1" id="KW-0812">Transmembrane</keyword>
<feature type="domain" description="Phosphatidic acid phosphatase type 2/haloperoxidase" evidence="2">
    <location>
        <begin position="81"/>
        <end position="181"/>
    </location>
</feature>
<dbReference type="InterPro" id="IPR000326">
    <property type="entry name" value="PAP2/HPO"/>
</dbReference>
<dbReference type="SMART" id="SM00014">
    <property type="entry name" value="acidPPc"/>
    <property type="match status" value="1"/>
</dbReference>
<feature type="transmembrane region" description="Helical" evidence="1">
    <location>
        <begin position="114"/>
        <end position="133"/>
    </location>
</feature>
<proteinExistence type="predicted"/>
<dbReference type="EMBL" id="JAROYR010000010">
    <property type="protein sequence ID" value="MDH5158346.1"/>
    <property type="molecule type" value="Genomic_DNA"/>
</dbReference>
<evidence type="ECO:0000256" key="1">
    <source>
        <dbReference type="SAM" id="Phobius"/>
    </source>
</evidence>
<evidence type="ECO:0000313" key="3">
    <source>
        <dbReference type="EMBL" id="MDH5158346.1"/>
    </source>
</evidence>
<dbReference type="RefSeq" id="WP_280561758.1">
    <property type="nucleotide sequence ID" value="NZ_JAROYJ010000010.1"/>
</dbReference>
<protein>
    <submittedName>
        <fullName evidence="3">Phosphatase PAP2 family protein</fullName>
    </submittedName>
</protein>
<dbReference type="InterPro" id="IPR036938">
    <property type="entry name" value="PAP2/HPO_sf"/>
</dbReference>
<evidence type="ECO:0000259" key="2">
    <source>
        <dbReference type="SMART" id="SM00014"/>
    </source>
</evidence>
<dbReference type="Gene3D" id="1.20.144.10">
    <property type="entry name" value="Phosphatidic acid phosphatase type 2/haloperoxidase"/>
    <property type="match status" value="1"/>
</dbReference>
<feature type="transmembrane region" description="Helical" evidence="1">
    <location>
        <begin position="81"/>
        <end position="102"/>
    </location>
</feature>
<keyword evidence="1" id="KW-1133">Transmembrane helix</keyword>
<feature type="transmembrane region" description="Helical" evidence="1">
    <location>
        <begin position="7"/>
        <end position="29"/>
    </location>
</feature>
<reference evidence="3 4" key="1">
    <citation type="submission" date="2023-03" db="EMBL/GenBank/DDBJ databases">
        <title>Bacterial isolates from washroom surfaces on a university campus.</title>
        <authorList>
            <person name="Holman D.B."/>
            <person name="Gzyl K.E."/>
            <person name="Taheri A.E."/>
        </authorList>
    </citation>
    <scope>NUCLEOTIDE SEQUENCE [LARGE SCALE GENOMIC DNA]</scope>
    <source>
        <strain evidence="3 4">RD01</strain>
    </source>
</reference>
<feature type="transmembrane region" description="Helical" evidence="1">
    <location>
        <begin position="140"/>
        <end position="160"/>
    </location>
</feature>
<keyword evidence="4" id="KW-1185">Reference proteome</keyword>
<evidence type="ECO:0000313" key="4">
    <source>
        <dbReference type="Proteomes" id="UP001159200"/>
    </source>
</evidence>
<accession>A0ABT6J0R6</accession>
<dbReference type="SUPFAM" id="SSF48317">
    <property type="entry name" value="Acid phosphatase/Vanadium-dependent haloperoxidase"/>
    <property type="match status" value="1"/>
</dbReference>
<feature type="transmembrane region" description="Helical" evidence="1">
    <location>
        <begin position="49"/>
        <end position="74"/>
    </location>
</feature>